<feature type="domain" description="Thioredoxin" evidence="2">
    <location>
        <begin position="11"/>
        <end position="160"/>
    </location>
</feature>
<evidence type="ECO:0000259" key="2">
    <source>
        <dbReference type="PROSITE" id="PS51352"/>
    </source>
</evidence>
<dbReference type="InterPro" id="IPR036249">
    <property type="entry name" value="Thioredoxin-like_sf"/>
</dbReference>
<name>A0A8T7M8Q5_9CHLR</name>
<dbReference type="Pfam" id="PF00578">
    <property type="entry name" value="AhpC-TSA"/>
    <property type="match status" value="1"/>
</dbReference>
<dbReference type="EMBL" id="CP128400">
    <property type="protein sequence ID" value="WJW68432.1"/>
    <property type="molecule type" value="Genomic_DNA"/>
</dbReference>
<evidence type="ECO:0000256" key="1">
    <source>
        <dbReference type="ARBA" id="ARBA00022759"/>
    </source>
</evidence>
<proteinExistence type="predicted"/>
<dbReference type="GO" id="GO:0042781">
    <property type="term" value="F:3'-tRNA processing endoribonuclease activity"/>
    <property type="evidence" value="ECO:0007669"/>
    <property type="project" value="TreeGrafter"/>
</dbReference>
<sequence>MESQNINKTQIKAGEKSPIWIAQSTSGEINLGDYLSNTAILLIFYRADWSDVCSDELPLLEEMIKLSGNIKLKTFGISKDSVASHNAFAHQVGLEQIVLISDPDNSLAASYGLLNADNQCKRATVLIDVEGYVQWVGIEAEINKPRSMTEFEYALNLVRGWSGYTDGIEKWRSERRKAMQIERDTPLASPTKLQVRFWGTRGSIPVSGIDYQRYGGNTSCVSLTSDTGHLFIFDCGSGARELGNYLISDAWLEVSGKEQVDGYIFLSHTHWDHIQGFPFFSPVFKPGNRFNTLGWSSCSQTLMSIMARQMEQIYFPVSLHSLPSELNFFSMKNGTYFLDGAQITGKLLKHPIPSAAYRVELNNRSIVFATDHEPLSLPQPKPNELMGDDIIDVNLLELAHNADILIHDAQFTSAQLANKIGWGHSSPEVAVDTAARAGVKKLVLYHHDPSNDDDTIDLLLELANQRRQAIGFNDLKIVAARDGMTLEL</sequence>
<protein>
    <submittedName>
        <fullName evidence="3">Redoxin domain-containing protein</fullName>
    </submittedName>
</protein>
<keyword evidence="1" id="KW-0540">Nuclease</keyword>
<dbReference type="InterPro" id="IPR013766">
    <property type="entry name" value="Thioredoxin_domain"/>
</dbReference>
<dbReference type="EMBL" id="JACATZ010000003">
    <property type="protein sequence ID" value="NWJ48499.1"/>
    <property type="molecule type" value="Genomic_DNA"/>
</dbReference>
<organism evidence="3 5">
    <name type="scientific">Candidatus Chlorohelix allophototropha</name>
    <dbReference type="NCBI Taxonomy" id="3003348"/>
    <lineage>
        <taxon>Bacteria</taxon>
        <taxon>Bacillati</taxon>
        <taxon>Chloroflexota</taxon>
        <taxon>Chloroflexia</taxon>
        <taxon>Candidatus Chloroheliales</taxon>
        <taxon>Candidatus Chloroheliaceae</taxon>
        <taxon>Candidatus Chlorohelix</taxon>
    </lineage>
</organism>
<evidence type="ECO:0000313" key="5">
    <source>
        <dbReference type="Proteomes" id="UP000521676"/>
    </source>
</evidence>
<dbReference type="SUPFAM" id="SSF56281">
    <property type="entry name" value="Metallo-hydrolase/oxidoreductase"/>
    <property type="match status" value="1"/>
</dbReference>
<dbReference type="CDD" id="cd07715">
    <property type="entry name" value="TaR3-like_MBL-fold"/>
    <property type="match status" value="1"/>
</dbReference>
<dbReference type="Gene3D" id="3.40.30.10">
    <property type="entry name" value="Glutaredoxin"/>
    <property type="match status" value="1"/>
</dbReference>
<reference evidence="4" key="2">
    <citation type="journal article" date="2024" name="Nature">
        <title>Anoxygenic phototroph of the Chloroflexota uses a type I reaction centre.</title>
        <authorList>
            <person name="Tsuji J.M."/>
            <person name="Shaw N.A."/>
            <person name="Nagashima S."/>
            <person name="Venkiteswaran J.J."/>
            <person name="Schiff S.L."/>
            <person name="Watanabe T."/>
            <person name="Fukui M."/>
            <person name="Hanada S."/>
            <person name="Tank M."/>
            <person name="Neufeld J.D."/>
        </authorList>
    </citation>
    <scope>NUCLEOTIDE SEQUENCE</scope>
    <source>
        <strain evidence="4">L227-S17</strain>
    </source>
</reference>
<gene>
    <name evidence="3" type="ORF">HXX08_21795</name>
    <name evidence="4" type="ORF">OZ401_004043</name>
</gene>
<evidence type="ECO:0000313" key="6">
    <source>
        <dbReference type="Proteomes" id="UP001431572"/>
    </source>
</evidence>
<dbReference type="SUPFAM" id="SSF52833">
    <property type="entry name" value="Thioredoxin-like"/>
    <property type="match status" value="1"/>
</dbReference>
<dbReference type="RefSeq" id="WP_341470336.1">
    <property type="nucleotide sequence ID" value="NZ_CP128400.1"/>
</dbReference>
<dbReference type="GO" id="GO:0016491">
    <property type="term" value="F:oxidoreductase activity"/>
    <property type="evidence" value="ECO:0007669"/>
    <property type="project" value="InterPro"/>
</dbReference>
<accession>A0A8T7M8Q5</accession>
<dbReference type="GO" id="GO:0016209">
    <property type="term" value="F:antioxidant activity"/>
    <property type="evidence" value="ECO:0007669"/>
    <property type="project" value="InterPro"/>
</dbReference>
<reference evidence="3 5" key="1">
    <citation type="submission" date="2020-06" db="EMBL/GenBank/DDBJ databases">
        <title>Anoxygenic phototrophic Chloroflexota member uses a Type I reaction center.</title>
        <authorList>
            <person name="Tsuji J.M."/>
            <person name="Shaw N.A."/>
            <person name="Nagashima S."/>
            <person name="Venkiteswaran J."/>
            <person name="Schiff S.L."/>
            <person name="Hanada S."/>
            <person name="Tank M."/>
            <person name="Neufeld J.D."/>
        </authorList>
    </citation>
    <scope>NUCLEOTIDE SEQUENCE [LARGE SCALE GENOMIC DNA]</scope>
    <source>
        <strain evidence="3">L227-S17</strain>
    </source>
</reference>
<dbReference type="Proteomes" id="UP001431572">
    <property type="component" value="Chromosome 2"/>
</dbReference>
<dbReference type="Proteomes" id="UP000521676">
    <property type="component" value="Unassembled WGS sequence"/>
</dbReference>
<dbReference type="PANTHER" id="PTHR46018:SF2">
    <property type="entry name" value="ZINC PHOSPHODIESTERASE ELAC PROTEIN 1"/>
    <property type="match status" value="1"/>
</dbReference>
<dbReference type="PANTHER" id="PTHR46018">
    <property type="entry name" value="ZINC PHOSPHODIESTERASE ELAC PROTEIN 1"/>
    <property type="match status" value="1"/>
</dbReference>
<dbReference type="Pfam" id="PF12706">
    <property type="entry name" value="Lactamase_B_2"/>
    <property type="match status" value="1"/>
</dbReference>
<keyword evidence="6" id="KW-1185">Reference proteome</keyword>
<keyword evidence="1" id="KW-0255">Endonuclease</keyword>
<dbReference type="InterPro" id="IPR000866">
    <property type="entry name" value="AhpC/TSA"/>
</dbReference>
<dbReference type="AlphaFoldDB" id="A0A8T7M8Q5"/>
<dbReference type="PROSITE" id="PS51352">
    <property type="entry name" value="THIOREDOXIN_2"/>
    <property type="match status" value="1"/>
</dbReference>
<keyword evidence="1" id="KW-0378">Hydrolase</keyword>
<evidence type="ECO:0000313" key="3">
    <source>
        <dbReference type="EMBL" id="NWJ48499.1"/>
    </source>
</evidence>
<dbReference type="Gene3D" id="3.60.15.10">
    <property type="entry name" value="Ribonuclease Z/Hydroxyacylglutathione hydrolase-like"/>
    <property type="match status" value="1"/>
</dbReference>
<evidence type="ECO:0000313" key="4">
    <source>
        <dbReference type="EMBL" id="WJW68432.1"/>
    </source>
</evidence>
<dbReference type="InterPro" id="IPR036866">
    <property type="entry name" value="RibonucZ/Hydroxyglut_hydro"/>
</dbReference>
<dbReference type="InterPro" id="IPR001279">
    <property type="entry name" value="Metallo-B-lactamas"/>
</dbReference>